<dbReference type="InterPro" id="IPR036890">
    <property type="entry name" value="HATPase_C_sf"/>
</dbReference>
<accession>A0A4Y9FQ38</accession>
<dbReference type="Gene3D" id="3.30.565.10">
    <property type="entry name" value="Histidine kinase-like ATPase, C-terminal domain"/>
    <property type="match status" value="1"/>
</dbReference>
<dbReference type="SUPFAM" id="SSF55874">
    <property type="entry name" value="ATPase domain of HSP90 chaperone/DNA topoisomerase II/histidine kinase"/>
    <property type="match status" value="1"/>
</dbReference>
<dbReference type="Proteomes" id="UP000298358">
    <property type="component" value="Unassembled WGS sequence"/>
</dbReference>
<dbReference type="GO" id="GO:0005524">
    <property type="term" value="F:ATP binding"/>
    <property type="evidence" value="ECO:0007669"/>
    <property type="project" value="UniProtKB-KW"/>
</dbReference>
<comment type="caution">
    <text evidence="3">The sequence shown here is derived from an EMBL/GenBank/DDBJ whole genome shotgun (WGS) entry which is preliminary data.</text>
</comment>
<keyword evidence="3" id="KW-0067">ATP-binding</keyword>
<dbReference type="EMBL" id="SPQB01000061">
    <property type="protein sequence ID" value="TFU30419.1"/>
    <property type="molecule type" value="Genomic_DNA"/>
</dbReference>
<sequence>MERIIQITVAVGCLAIGGQGFVLSWDIYDIGVPHAVLHAVLFLSLAVMTACCLLGRGARLASGVFAVLYPLGLLAWPAVTAGTAPDPGVQPWTFYLISLAVVGAMVAFPLPWQYVWAIGTAVLYAVVRLVRGGFAPEFWIGVGYDISVALILGLVFVTVGWVLRGVAAGVDAARVQAVLSYAAAASADAGEQERIAVAALMHDSVLAALIAAERAHSDRERQLAVSMAREALTRLANAESDDPEGSDEPVPRSWIAAGIERSADELGVSLEAERADLDDATAVVPGRVARAVVLAATQAIANAVQHAEGAGLRVVVSRHGSGVRVEVSDTGPGVDVAAIPADRLGIRASIFARMAAVGGEASIESGARGTVVALTWAGEKRA</sequence>
<keyword evidence="1" id="KW-0812">Transmembrane</keyword>
<reference evidence="3 4" key="1">
    <citation type="submission" date="2019-03" db="EMBL/GenBank/DDBJ databases">
        <title>Diversity of the mouse oral microbiome.</title>
        <authorList>
            <person name="Joseph S."/>
            <person name="Aduse-Opoku J."/>
            <person name="Curtis M."/>
            <person name="Wade W."/>
            <person name="Hashim A."/>
        </authorList>
    </citation>
    <scope>NUCLEOTIDE SEQUENCE [LARGE SCALE GENOMIC DNA]</scope>
    <source>
        <strain evidence="3 4">P1012</strain>
    </source>
</reference>
<evidence type="ECO:0000313" key="4">
    <source>
        <dbReference type="Proteomes" id="UP000298358"/>
    </source>
</evidence>
<evidence type="ECO:0000313" key="3">
    <source>
        <dbReference type="EMBL" id="TFU30419.1"/>
    </source>
</evidence>
<feature type="transmembrane region" description="Helical" evidence="1">
    <location>
        <begin position="34"/>
        <end position="53"/>
    </location>
</feature>
<evidence type="ECO:0000259" key="2">
    <source>
        <dbReference type="Pfam" id="PF02518"/>
    </source>
</evidence>
<dbReference type="AlphaFoldDB" id="A0A4Y9FQ38"/>
<organism evidence="3 4">
    <name type="scientific">Microbacterium paludicola</name>
    <dbReference type="NCBI Taxonomy" id="300019"/>
    <lineage>
        <taxon>Bacteria</taxon>
        <taxon>Bacillati</taxon>
        <taxon>Actinomycetota</taxon>
        <taxon>Actinomycetes</taxon>
        <taxon>Micrococcales</taxon>
        <taxon>Microbacteriaceae</taxon>
        <taxon>Microbacterium</taxon>
    </lineage>
</organism>
<keyword evidence="3" id="KW-0547">Nucleotide-binding</keyword>
<dbReference type="InterPro" id="IPR003594">
    <property type="entry name" value="HATPase_dom"/>
</dbReference>
<keyword evidence="1" id="KW-1133">Transmembrane helix</keyword>
<feature type="transmembrane region" description="Helical" evidence="1">
    <location>
        <begin position="91"/>
        <end position="108"/>
    </location>
</feature>
<evidence type="ECO:0000256" key="1">
    <source>
        <dbReference type="SAM" id="Phobius"/>
    </source>
</evidence>
<gene>
    <name evidence="3" type="ORF">E4U02_14690</name>
</gene>
<feature type="transmembrane region" description="Helical" evidence="1">
    <location>
        <begin position="7"/>
        <end position="28"/>
    </location>
</feature>
<feature type="domain" description="Histidine kinase/HSP90-like ATPase" evidence="2">
    <location>
        <begin position="292"/>
        <end position="375"/>
    </location>
</feature>
<proteinExistence type="predicted"/>
<protein>
    <submittedName>
        <fullName evidence="3">ATP-binding protein</fullName>
    </submittedName>
</protein>
<feature type="transmembrane region" description="Helical" evidence="1">
    <location>
        <begin position="60"/>
        <end position="79"/>
    </location>
</feature>
<name>A0A4Y9FQ38_9MICO</name>
<keyword evidence="1" id="KW-0472">Membrane</keyword>
<keyword evidence="4" id="KW-1185">Reference proteome</keyword>
<feature type="transmembrane region" description="Helical" evidence="1">
    <location>
        <begin position="146"/>
        <end position="167"/>
    </location>
</feature>
<dbReference type="OrthoDB" id="144293at2"/>
<dbReference type="Pfam" id="PF02518">
    <property type="entry name" value="HATPase_c"/>
    <property type="match status" value="1"/>
</dbReference>